<accession>A0A560I2A0</accession>
<dbReference type="EMBL" id="VITW01000009">
    <property type="protein sequence ID" value="TWB69474.1"/>
    <property type="molecule type" value="Genomic_DNA"/>
</dbReference>
<dbReference type="AlphaFoldDB" id="A0A560I2A0"/>
<evidence type="ECO:0000313" key="1">
    <source>
        <dbReference type="EMBL" id="TWB69474.1"/>
    </source>
</evidence>
<keyword evidence="2" id="KW-1185">Reference proteome</keyword>
<proteinExistence type="predicted"/>
<reference evidence="1 2" key="1">
    <citation type="submission" date="2019-06" db="EMBL/GenBank/DDBJ databases">
        <title>Genomic Encyclopedia of Type Strains, Phase IV (KMG-V): Genome sequencing to study the core and pangenomes of soil and plant-associated prokaryotes.</title>
        <authorList>
            <person name="Whitman W."/>
        </authorList>
    </citation>
    <scope>NUCLEOTIDE SEQUENCE [LARGE SCALE GENOMIC DNA]</scope>
    <source>
        <strain evidence="1 2">BR 10556</strain>
    </source>
</reference>
<organism evidence="1 2">
    <name type="scientific">Bradyrhizobium sacchari</name>
    <dbReference type="NCBI Taxonomy" id="1399419"/>
    <lineage>
        <taxon>Bacteria</taxon>
        <taxon>Pseudomonadati</taxon>
        <taxon>Pseudomonadota</taxon>
        <taxon>Alphaproteobacteria</taxon>
        <taxon>Hyphomicrobiales</taxon>
        <taxon>Nitrobacteraceae</taxon>
        <taxon>Bradyrhizobium</taxon>
    </lineage>
</organism>
<protein>
    <submittedName>
        <fullName evidence="1">Uncharacterized protein</fullName>
    </submittedName>
</protein>
<evidence type="ECO:0000313" key="2">
    <source>
        <dbReference type="Proteomes" id="UP000315914"/>
    </source>
</evidence>
<gene>
    <name evidence="1" type="ORF">FBZ95_10970</name>
</gene>
<name>A0A560I2A0_9BRAD</name>
<sequence length="42" mass="4905">MSSRSNFQDKLLLRVTPYSVLLLDVPHFGRDRCVILYLFGYA</sequence>
<dbReference type="Proteomes" id="UP000315914">
    <property type="component" value="Unassembled WGS sequence"/>
</dbReference>
<comment type="caution">
    <text evidence="1">The sequence shown here is derived from an EMBL/GenBank/DDBJ whole genome shotgun (WGS) entry which is preliminary data.</text>
</comment>